<dbReference type="EMBL" id="BAAANS010000034">
    <property type="protein sequence ID" value="GAA2108373.1"/>
    <property type="molecule type" value="Genomic_DNA"/>
</dbReference>
<keyword evidence="5" id="KW-0460">Magnesium</keyword>
<sequence length="367" mass="37932">MPGAVGRVLDHYLDHRVARAAAADGTFAADVALRVAEFTRSGGKRTRGQFLWWAMRACGRGDGPVGTALATAAALELLQTCALVQDDVMDGSVTRRGRRALHLDVAARYAPDAGERGAEHLGAVAGVLAGDLALAWADDLAAAAQAELRAQAGARVREVWSDLRTEVVAGQYADVHGQVTRSRSPGRALRIARLKSAMYSVERPVHLGAVLAGAGPEEVAELRRAGRCAGIAFQLRDDLDGVFGDPARTGKPCGEDLRAGKPTYLAAVAHARAAAAGDRVSSSVLERRLGDPDLDDEALAEVREVLVGTGARAAVLSLVERLSARGAEHLERARPAGPGAGRLADLLRAAAGPAPGPAGACGAGAAR</sequence>
<evidence type="ECO:0000313" key="8">
    <source>
        <dbReference type="Proteomes" id="UP001500897"/>
    </source>
</evidence>
<protein>
    <submittedName>
        <fullName evidence="7">Polyprenyl synthetase family protein</fullName>
    </submittedName>
</protein>
<dbReference type="Pfam" id="PF00348">
    <property type="entry name" value="polyprenyl_synt"/>
    <property type="match status" value="1"/>
</dbReference>
<comment type="caution">
    <text evidence="7">The sequence shown here is derived from an EMBL/GenBank/DDBJ whole genome shotgun (WGS) entry which is preliminary data.</text>
</comment>
<name>A0ABN2XCT6_9ACTN</name>
<dbReference type="RefSeq" id="WP_344554672.1">
    <property type="nucleotide sequence ID" value="NZ_BAAANS010000034.1"/>
</dbReference>
<dbReference type="InterPro" id="IPR008949">
    <property type="entry name" value="Isoprenoid_synthase_dom_sf"/>
</dbReference>
<organism evidence="7 8">
    <name type="scientific">Kitasatospora saccharophila</name>
    <dbReference type="NCBI Taxonomy" id="407973"/>
    <lineage>
        <taxon>Bacteria</taxon>
        <taxon>Bacillati</taxon>
        <taxon>Actinomycetota</taxon>
        <taxon>Actinomycetes</taxon>
        <taxon>Kitasatosporales</taxon>
        <taxon>Streptomycetaceae</taxon>
        <taxon>Kitasatospora</taxon>
    </lineage>
</organism>
<dbReference type="PROSITE" id="PS00723">
    <property type="entry name" value="POLYPRENYL_SYNTHASE_1"/>
    <property type="match status" value="1"/>
</dbReference>
<dbReference type="Gene3D" id="1.10.600.10">
    <property type="entry name" value="Farnesyl Diphosphate Synthase"/>
    <property type="match status" value="1"/>
</dbReference>
<evidence type="ECO:0000256" key="3">
    <source>
        <dbReference type="ARBA" id="ARBA00022679"/>
    </source>
</evidence>
<keyword evidence="8" id="KW-1185">Reference proteome</keyword>
<evidence type="ECO:0000256" key="1">
    <source>
        <dbReference type="ARBA" id="ARBA00001946"/>
    </source>
</evidence>
<evidence type="ECO:0000256" key="2">
    <source>
        <dbReference type="ARBA" id="ARBA00006706"/>
    </source>
</evidence>
<comment type="similarity">
    <text evidence="2 6">Belongs to the FPP/GGPP synthase family.</text>
</comment>
<dbReference type="Proteomes" id="UP001500897">
    <property type="component" value="Unassembled WGS sequence"/>
</dbReference>
<evidence type="ECO:0000256" key="6">
    <source>
        <dbReference type="RuleBase" id="RU004466"/>
    </source>
</evidence>
<accession>A0ABN2XCT6</accession>
<evidence type="ECO:0000256" key="4">
    <source>
        <dbReference type="ARBA" id="ARBA00022723"/>
    </source>
</evidence>
<evidence type="ECO:0000256" key="5">
    <source>
        <dbReference type="ARBA" id="ARBA00022842"/>
    </source>
</evidence>
<keyword evidence="4" id="KW-0479">Metal-binding</keyword>
<dbReference type="InterPro" id="IPR033749">
    <property type="entry name" value="Polyprenyl_synt_CS"/>
</dbReference>
<gene>
    <name evidence="7" type="ORF">GCM10009759_48260</name>
</gene>
<reference evidence="7 8" key="1">
    <citation type="journal article" date="2019" name="Int. J. Syst. Evol. Microbiol.">
        <title>The Global Catalogue of Microorganisms (GCM) 10K type strain sequencing project: providing services to taxonomists for standard genome sequencing and annotation.</title>
        <authorList>
            <consortium name="The Broad Institute Genomics Platform"/>
            <consortium name="The Broad Institute Genome Sequencing Center for Infectious Disease"/>
            <person name="Wu L."/>
            <person name="Ma J."/>
        </authorList>
    </citation>
    <scope>NUCLEOTIDE SEQUENCE [LARGE SCALE GENOMIC DNA]</scope>
    <source>
        <strain evidence="7 8">JCM 14559</strain>
    </source>
</reference>
<comment type="cofactor">
    <cofactor evidence="1">
        <name>Mg(2+)</name>
        <dbReference type="ChEBI" id="CHEBI:18420"/>
    </cofactor>
</comment>
<dbReference type="PANTHER" id="PTHR12001:SF85">
    <property type="entry name" value="SHORT CHAIN ISOPRENYL DIPHOSPHATE SYNTHASE"/>
    <property type="match status" value="1"/>
</dbReference>
<evidence type="ECO:0000313" key="7">
    <source>
        <dbReference type="EMBL" id="GAA2108373.1"/>
    </source>
</evidence>
<dbReference type="SFLD" id="SFLDS00005">
    <property type="entry name" value="Isoprenoid_Synthase_Type_I"/>
    <property type="match status" value="1"/>
</dbReference>
<dbReference type="SUPFAM" id="SSF48576">
    <property type="entry name" value="Terpenoid synthases"/>
    <property type="match status" value="1"/>
</dbReference>
<dbReference type="PANTHER" id="PTHR12001">
    <property type="entry name" value="GERANYLGERANYL PYROPHOSPHATE SYNTHASE"/>
    <property type="match status" value="1"/>
</dbReference>
<proteinExistence type="inferred from homology"/>
<dbReference type="InterPro" id="IPR000092">
    <property type="entry name" value="Polyprenyl_synt"/>
</dbReference>
<keyword evidence="3 6" id="KW-0808">Transferase</keyword>